<gene>
    <name evidence="2" type="ORF">PBRASI_LOCUS1805</name>
</gene>
<organism evidence="2 3">
    <name type="scientific">Paraglomus brasilianum</name>
    <dbReference type="NCBI Taxonomy" id="144538"/>
    <lineage>
        <taxon>Eukaryota</taxon>
        <taxon>Fungi</taxon>
        <taxon>Fungi incertae sedis</taxon>
        <taxon>Mucoromycota</taxon>
        <taxon>Glomeromycotina</taxon>
        <taxon>Glomeromycetes</taxon>
        <taxon>Paraglomerales</taxon>
        <taxon>Paraglomeraceae</taxon>
        <taxon>Paraglomus</taxon>
    </lineage>
</organism>
<name>A0A9N8WDF7_9GLOM</name>
<protein>
    <submittedName>
        <fullName evidence="2">2869_t:CDS:1</fullName>
    </submittedName>
</protein>
<reference evidence="2" key="1">
    <citation type="submission" date="2021-06" db="EMBL/GenBank/DDBJ databases">
        <authorList>
            <person name="Kallberg Y."/>
            <person name="Tangrot J."/>
            <person name="Rosling A."/>
        </authorList>
    </citation>
    <scope>NUCLEOTIDE SEQUENCE</scope>
    <source>
        <strain evidence="2">BR232B</strain>
    </source>
</reference>
<sequence length="387" mass="43851">MESKRASTKKHKHQTNDHKSKTHSPPSSPYRSKKRLRTVLPTFKRAWIRTLNSSVNCLAVGAPSDDTQTDKKGLMVSVAVGIESGKVIIFNEGKEDVIIETKGGSIQSMLLFDVTRFESTDLIVGDSHGTVTIFEKKQMLSKRNLGSAIRCLEIFQDAVGGYEIVAGDASGVISAFTAYKHMWRIKLTDETDILQQTAGVMKDTRDPRIRCMLFVSLLDNFNVETNYLLACDRSPFVHFIQGGQRVLSIEVPYTINSMCTGYFRKEDHSLLFDDPRVRQVILGADNGHIYLLEHYQVTKLLKIDYPVLNVARFRPSRLDSAETDYLLCTGHFNEVRIYKDAQFIQGITTEDWIYTLAVEDVDGDDQDELVIGMMNNCVEIYKYDYVS</sequence>
<dbReference type="Proteomes" id="UP000789739">
    <property type="component" value="Unassembled WGS sequence"/>
</dbReference>
<dbReference type="AlphaFoldDB" id="A0A9N8WDF7"/>
<accession>A0A9N8WDF7</accession>
<evidence type="ECO:0000256" key="1">
    <source>
        <dbReference type="SAM" id="MobiDB-lite"/>
    </source>
</evidence>
<evidence type="ECO:0000313" key="3">
    <source>
        <dbReference type="Proteomes" id="UP000789739"/>
    </source>
</evidence>
<dbReference type="EMBL" id="CAJVPI010000126">
    <property type="protein sequence ID" value="CAG8485417.1"/>
    <property type="molecule type" value="Genomic_DNA"/>
</dbReference>
<feature type="compositionally biased region" description="Basic residues" evidence="1">
    <location>
        <begin position="1"/>
        <end position="13"/>
    </location>
</feature>
<dbReference type="OrthoDB" id="2123049at2759"/>
<dbReference type="SUPFAM" id="SSF50978">
    <property type="entry name" value="WD40 repeat-like"/>
    <property type="match status" value="1"/>
</dbReference>
<comment type="caution">
    <text evidence="2">The sequence shown here is derived from an EMBL/GenBank/DDBJ whole genome shotgun (WGS) entry which is preliminary data.</text>
</comment>
<keyword evidence="3" id="KW-1185">Reference proteome</keyword>
<proteinExistence type="predicted"/>
<dbReference type="InterPro" id="IPR036322">
    <property type="entry name" value="WD40_repeat_dom_sf"/>
</dbReference>
<feature type="region of interest" description="Disordered" evidence="1">
    <location>
        <begin position="1"/>
        <end position="35"/>
    </location>
</feature>
<evidence type="ECO:0000313" key="2">
    <source>
        <dbReference type="EMBL" id="CAG8485417.1"/>
    </source>
</evidence>